<name>A0A8H3DLR5_9AGAM</name>
<comment type="caution">
    <text evidence="1">The sequence shown here is derived from an EMBL/GenBank/DDBJ whole genome shotgun (WGS) entry which is preliminary data.</text>
</comment>
<reference evidence="1" key="1">
    <citation type="submission" date="2021-01" db="EMBL/GenBank/DDBJ databases">
        <authorList>
            <person name="Kaushik A."/>
        </authorList>
    </citation>
    <scope>NUCLEOTIDE SEQUENCE</scope>
    <source>
        <strain evidence="1">AG6-10EEA</strain>
    </source>
</reference>
<protein>
    <submittedName>
        <fullName evidence="1">Uncharacterized protein</fullName>
    </submittedName>
</protein>
<accession>A0A8H3DLR5</accession>
<evidence type="ECO:0000313" key="1">
    <source>
        <dbReference type="EMBL" id="CAE6531424.1"/>
    </source>
</evidence>
<proteinExistence type="predicted"/>
<gene>
    <name evidence="1" type="ORF">RDB_LOCUS168789</name>
</gene>
<dbReference type="AlphaFoldDB" id="A0A8H3DLR5"/>
<evidence type="ECO:0000313" key="2">
    <source>
        <dbReference type="Proteomes" id="UP000663853"/>
    </source>
</evidence>
<sequence length="79" mass="8601">MSSLENLKSFLPMTDAHGHVLQYLHVDIAALTSAMRMTRITFLPSVTTDASDFASGFHTLVAESVSNVPTDVAIVYVLF</sequence>
<organism evidence="1 2">
    <name type="scientific">Rhizoctonia solani</name>
    <dbReference type="NCBI Taxonomy" id="456999"/>
    <lineage>
        <taxon>Eukaryota</taxon>
        <taxon>Fungi</taxon>
        <taxon>Dikarya</taxon>
        <taxon>Basidiomycota</taxon>
        <taxon>Agaricomycotina</taxon>
        <taxon>Agaricomycetes</taxon>
        <taxon>Cantharellales</taxon>
        <taxon>Ceratobasidiaceae</taxon>
        <taxon>Rhizoctonia</taxon>
    </lineage>
</organism>
<dbReference type="Proteomes" id="UP000663853">
    <property type="component" value="Unassembled WGS sequence"/>
</dbReference>
<dbReference type="EMBL" id="CAJMXA010004015">
    <property type="protein sequence ID" value="CAE6531424.1"/>
    <property type="molecule type" value="Genomic_DNA"/>
</dbReference>